<sequence>MTWLASSRLVEEKTQQKLRQLLTDNPHYYAQLRASADEELFDFYYVDFAQKNAYYPIINHLGTESQNIILIYLGNLGKRLQALMKKIAQPGSLVSTSSLDFFQENILKLSSEQTHLVYSVWKTGQGTVSTAIFQANVIEIAADLPPMIPREKTLLLAGSYLNSAFLFENLTEEIALLGRSVPADSLALLQKITPVNGQNKSKVPFLHPNTGVMTEVETNKNAFRQARDSLEKNYLIPWPDNSLMMFSEKGYSYKKAVDLSSWVFNKIFVAHFLIEQIKAGKGLFAQPETQGLPDGLRQTLVLQHYVGIMGMTNDLVDDAARLSYFTASKVLNRQTVVFSLRKMAYLSSELLASTTTTHRYAVLAKGILEKNQIQYALKKFTTNISKTAMGLGLAFSAIDVALTTEAFLNAPDNDSQMILGTQLGFSVLGFGIQLGAIGLALTGATSMALALGVLALVVAVTGVLVVLLLESFQKEANEVKTCALFLKTLKESRETGYLLKNGCFVHEGTACIRGLELGTDCKIIFGSQRYQAYRSTSSGSSHAKFERLNVLKEFKSSGVALTALPSGNDTGEVLNHNLVLPCIARTDYDFSYTMSGSRTIDDESDATFASLRALARNHEDFVFSHSKIVTGLAQVTYLHREIKAITASRRPTNIRVRINPLFQQQWALHFPWIENKEDYNEEHAIFKTENPDWQTMEYEEFKEKVKVQEQLFREEIINNARKITYHIDNAANTQQILVLPPPDFPLTLWLRGSNWLISALNLGTIAPLRRESDQLQIGRHKIYVALVADQNIRIQYLIHRKATLIQRITVSEMNIVSLVFDAADCPENSIKREIELLYQSQKNAYNDFSGLQHLLIKNYHEGDYHGNAHYLIKNKKLVFAPVLAPFKFATEYAQFLVEEANQAFFYANLDLHAESIAMATSGRINHPFQPTFWITHCGLSRLEFINYSFLPFFSSSTRLQIKTEIVEEQGQLMLIERYKKSNSSVEIQYAININFAANQPLLLRKIQFSQDIFSISRVGEWFSGSSQTTLEQLQALLCTTLLGNHTSISAGKIYADEMVYITNTENTKEYWWSRSCGILTSITLPTGKQEKIKPIWSGRTDYQRASFWTPVGDENAQGLKKLYVKRNTEPHIDYTIDYTKLGLLKHSGHTLERLYVEDAQGNTYALDVSGRAYLSRIGSAWLNTHRNDLPAAFEALFASNSDEVEERFHLPVLSVEGFLCTERGDAAAYDTHPLKTWYDKRLKRFYFYQPVDGQKPDYLSDDAQRKAALWDTRDKALLQVGSMSIGRAQTFNLVIPINRLPPAKRMMSHVQKAWKNEGLLYLQNGKLLFTSDFTQSPHDFSLHGITEEYLAPYLLSYQLTQALKEEFFTLFNSRTYSYHHYSSWQTRLADTSSGVPDLSAINFAKRKAQLRKILIDKIVTKTPQEESIAPRHMWAFLAAYLVNFLPQEQLRTRDLQKMIGEAFTTIQSRVVRISLHQKKCLQFGQYGWYDSQAAVLFIMPREKNERVNCQYLSMSRDGNSLYVSAEEQKVYKLAALQEWTTTHDWPAASQPVVTPLFIKRLGDELIFIEKVSPSSERQEIIPFSADFLSDMPEIKTLYPGRKSATLPIKMQDWSEIHVVIRAKGRGRGESVNLLINKNQLAEYKVQREGSDLWIFRGRRKFALCVTDVLDSDPMPEDITLKVATKVSEVTVTLGQLVEKYNNKPNQLETFYDEVIHPTYLLDDLLTDFI</sequence>
<reference evidence="2 3" key="1">
    <citation type="submission" date="2017-05" db="EMBL/GenBank/DDBJ databases">
        <title>Genome sequence of Candidatus Fukatsuia symbiotica and Candidatus Hamiltonella defensa from Acyrthosiphon pisum strain 5D.</title>
        <authorList>
            <person name="Patel V.A."/>
            <person name="Chevignon G."/>
            <person name="Russell J.A."/>
            <person name="Oliver K.M."/>
        </authorList>
    </citation>
    <scope>NUCLEOTIDE SEQUENCE [LARGE SCALE GENOMIC DNA]</scope>
    <source>
        <strain evidence="2 3">5D</strain>
    </source>
</reference>
<feature type="transmembrane region" description="Helical" evidence="1">
    <location>
        <begin position="448"/>
        <end position="469"/>
    </location>
</feature>
<gene>
    <name evidence="2" type="ORF">CCS41_01685</name>
</gene>
<keyword evidence="3" id="KW-1185">Reference proteome</keyword>
<dbReference type="Proteomes" id="UP000261875">
    <property type="component" value="Chromosome"/>
</dbReference>
<evidence type="ECO:0000313" key="2">
    <source>
        <dbReference type="EMBL" id="AWK13500.1"/>
    </source>
</evidence>
<name>A0A2U8I312_9GAMM</name>
<evidence type="ECO:0008006" key="4">
    <source>
        <dbReference type="Google" id="ProtNLM"/>
    </source>
</evidence>
<accession>A0A2U8I312</accession>
<feature type="transmembrane region" description="Helical" evidence="1">
    <location>
        <begin position="423"/>
        <end position="441"/>
    </location>
</feature>
<evidence type="ECO:0000313" key="3">
    <source>
        <dbReference type="Proteomes" id="UP000261875"/>
    </source>
</evidence>
<dbReference type="KEGG" id="fsm:CCS41_01685"/>
<keyword evidence="1" id="KW-0472">Membrane</keyword>
<organism evidence="2 3">
    <name type="scientific">Candidatus Fukatsuia symbiotica</name>
    <dbReference type="NCBI Taxonomy" id="1878942"/>
    <lineage>
        <taxon>Bacteria</taxon>
        <taxon>Pseudomonadati</taxon>
        <taxon>Pseudomonadota</taxon>
        <taxon>Gammaproteobacteria</taxon>
        <taxon>Enterobacterales</taxon>
        <taxon>Yersiniaceae</taxon>
        <taxon>Candidatus Fukatsuia</taxon>
    </lineage>
</organism>
<evidence type="ECO:0000256" key="1">
    <source>
        <dbReference type="SAM" id="Phobius"/>
    </source>
</evidence>
<protein>
    <recommendedName>
        <fullName evidence="4">TcdA/TcdB toxin pore forming domain-containing protein</fullName>
    </recommendedName>
</protein>
<proteinExistence type="predicted"/>
<keyword evidence="1" id="KW-0812">Transmembrane</keyword>
<keyword evidence="1" id="KW-1133">Transmembrane helix</keyword>
<dbReference type="EMBL" id="CP021659">
    <property type="protein sequence ID" value="AWK13500.1"/>
    <property type="molecule type" value="Genomic_DNA"/>
</dbReference>